<dbReference type="AlphaFoldDB" id="A0A366Y1H9"/>
<dbReference type="OrthoDB" id="247151at2"/>
<dbReference type="GO" id="GO:0003700">
    <property type="term" value="F:DNA-binding transcription factor activity"/>
    <property type="evidence" value="ECO:0007669"/>
    <property type="project" value="InterPro"/>
</dbReference>
<dbReference type="InterPro" id="IPR009057">
    <property type="entry name" value="Homeodomain-like_sf"/>
</dbReference>
<dbReference type="InterPro" id="IPR018060">
    <property type="entry name" value="HTH_AraC"/>
</dbReference>
<evidence type="ECO:0000256" key="1">
    <source>
        <dbReference type="ARBA" id="ARBA00023015"/>
    </source>
</evidence>
<dbReference type="GO" id="GO:0043565">
    <property type="term" value="F:sequence-specific DNA binding"/>
    <property type="evidence" value="ECO:0007669"/>
    <property type="project" value="InterPro"/>
</dbReference>
<dbReference type="EMBL" id="QOCW01000006">
    <property type="protein sequence ID" value="RBW70041.1"/>
    <property type="molecule type" value="Genomic_DNA"/>
</dbReference>
<evidence type="ECO:0000313" key="5">
    <source>
        <dbReference type="EMBL" id="RBW70041.1"/>
    </source>
</evidence>
<gene>
    <name evidence="5" type="ORF">DS031_07520</name>
</gene>
<accession>A0A366Y1H9</accession>
<keyword evidence="3" id="KW-0804">Transcription</keyword>
<evidence type="ECO:0000256" key="2">
    <source>
        <dbReference type="ARBA" id="ARBA00023125"/>
    </source>
</evidence>
<protein>
    <submittedName>
        <fullName evidence="5">AraC family transcriptional regulator</fullName>
    </submittedName>
</protein>
<evidence type="ECO:0000256" key="3">
    <source>
        <dbReference type="ARBA" id="ARBA00023163"/>
    </source>
</evidence>
<reference evidence="5 6" key="1">
    <citation type="submission" date="2018-07" db="EMBL/GenBank/DDBJ databases">
        <title>Lottiidibacillus patelloidae gen. nov., sp. nov., isolated from the intestinal tract of a marine limpet and the reclassification of B. taeanensis BH030017T, B. algicola KMM 3737T and B. hwajinpoensis SW-72T as genus Lottiidibacillus.</title>
        <authorList>
            <person name="Liu R."/>
            <person name="Huang Z."/>
        </authorList>
    </citation>
    <scope>NUCLEOTIDE SEQUENCE [LARGE SCALE GENOMIC DNA]</scope>
    <source>
        <strain evidence="5 6">BH030017</strain>
    </source>
</reference>
<dbReference type="SMART" id="SM00342">
    <property type="entry name" value="HTH_ARAC"/>
    <property type="match status" value="1"/>
</dbReference>
<dbReference type="PANTHER" id="PTHR43280">
    <property type="entry name" value="ARAC-FAMILY TRANSCRIPTIONAL REGULATOR"/>
    <property type="match status" value="1"/>
</dbReference>
<dbReference type="PROSITE" id="PS01124">
    <property type="entry name" value="HTH_ARAC_FAMILY_2"/>
    <property type="match status" value="1"/>
</dbReference>
<sequence length="411" mass="47657">MTAQSIQAASASITMFHLTGLNTFLLKENGSIMFAYERDSLPDFLAEKQQEDFLFLIQEVKKQKKNCIMFTNEWELSYLASMFENAGEEKTVLIHGPFLKQTPDTAKLFYTFNIDQKKRIVLGEFFRSLKLLSTAKIQSIANVLQKVSSIDTAPLHFIDLNEISTTQRQETAINNRLKQTDEKYVELINLRYEVEKEMLHAVEKGDKVKIKDILSKRNNMFDFSDRFPNQPIRGMKNNLIIVNTLFRNAARNGGVPPFYLHHISEKFAIHIERVENLNALNKLIMVMAEEYCDLVRKRSHAGYSLLVQKALDYMSVHFSKPLNLDKLAQHCLVHPAHLSRQFKKETNITLTEYLHKLRIEEAKLLLKKERTSIEWVAGYVGFEDAAYFTRVFKKLEGITPTHYRNSETAHN</sequence>
<evidence type="ECO:0000313" key="6">
    <source>
        <dbReference type="Proteomes" id="UP000253314"/>
    </source>
</evidence>
<keyword evidence="2" id="KW-0238">DNA-binding</keyword>
<dbReference type="RefSeq" id="WP_113805329.1">
    <property type="nucleotide sequence ID" value="NZ_QOCW01000006.1"/>
</dbReference>
<evidence type="ECO:0000259" key="4">
    <source>
        <dbReference type="PROSITE" id="PS01124"/>
    </source>
</evidence>
<feature type="domain" description="HTH araC/xylS-type" evidence="4">
    <location>
        <begin position="308"/>
        <end position="406"/>
    </location>
</feature>
<dbReference type="PANTHER" id="PTHR43280:SF28">
    <property type="entry name" value="HTH-TYPE TRANSCRIPTIONAL ACTIVATOR RHAS"/>
    <property type="match status" value="1"/>
</dbReference>
<dbReference type="Gene3D" id="1.10.10.60">
    <property type="entry name" value="Homeodomain-like"/>
    <property type="match status" value="2"/>
</dbReference>
<name>A0A366Y1H9_9BACI</name>
<dbReference type="Proteomes" id="UP000253314">
    <property type="component" value="Unassembled WGS sequence"/>
</dbReference>
<dbReference type="Pfam" id="PF12833">
    <property type="entry name" value="HTH_18"/>
    <property type="match status" value="1"/>
</dbReference>
<dbReference type="PRINTS" id="PR00032">
    <property type="entry name" value="HTHARAC"/>
</dbReference>
<dbReference type="InterPro" id="IPR020449">
    <property type="entry name" value="Tscrpt_reg_AraC-type_HTH"/>
</dbReference>
<organism evidence="5 6">
    <name type="scientific">Bacillus taeanensis</name>
    <dbReference type="NCBI Taxonomy" id="273032"/>
    <lineage>
        <taxon>Bacteria</taxon>
        <taxon>Bacillati</taxon>
        <taxon>Bacillota</taxon>
        <taxon>Bacilli</taxon>
        <taxon>Bacillales</taxon>
        <taxon>Bacillaceae</taxon>
        <taxon>Bacillus</taxon>
    </lineage>
</organism>
<proteinExistence type="predicted"/>
<keyword evidence="6" id="KW-1185">Reference proteome</keyword>
<dbReference type="SUPFAM" id="SSF46689">
    <property type="entry name" value="Homeodomain-like"/>
    <property type="match status" value="2"/>
</dbReference>
<keyword evidence="1" id="KW-0805">Transcription regulation</keyword>
<comment type="caution">
    <text evidence="5">The sequence shown here is derived from an EMBL/GenBank/DDBJ whole genome shotgun (WGS) entry which is preliminary data.</text>
</comment>